<evidence type="ECO:0000256" key="8">
    <source>
        <dbReference type="ARBA" id="ARBA00023136"/>
    </source>
</evidence>
<evidence type="ECO:0000256" key="4">
    <source>
        <dbReference type="ARBA" id="ARBA00022692"/>
    </source>
</evidence>
<keyword evidence="6 9" id="KW-1133">Transmembrane helix</keyword>
<evidence type="ECO:0000256" key="5">
    <source>
        <dbReference type="ARBA" id="ARBA00022927"/>
    </source>
</evidence>
<evidence type="ECO:0000256" key="3">
    <source>
        <dbReference type="ARBA" id="ARBA00022475"/>
    </source>
</evidence>
<evidence type="ECO:0000256" key="6">
    <source>
        <dbReference type="ARBA" id="ARBA00022989"/>
    </source>
</evidence>
<dbReference type="HAMAP" id="MF_00422">
    <property type="entry name" value="SecE"/>
    <property type="match status" value="1"/>
</dbReference>
<feature type="transmembrane region" description="Helical" evidence="9">
    <location>
        <begin position="103"/>
        <end position="125"/>
    </location>
</feature>
<evidence type="ECO:0000313" key="11">
    <source>
        <dbReference type="Proteomes" id="UP000651208"/>
    </source>
</evidence>
<evidence type="ECO:0000256" key="7">
    <source>
        <dbReference type="ARBA" id="ARBA00023010"/>
    </source>
</evidence>
<comment type="similarity">
    <text evidence="9">Belongs to the SecE/SEC61-gamma family.</text>
</comment>
<keyword evidence="2 9" id="KW-0813">Transport</keyword>
<evidence type="ECO:0000313" key="10">
    <source>
        <dbReference type="EMBL" id="MBC9131582.1"/>
    </source>
</evidence>
<proteinExistence type="inferred from homology"/>
<protein>
    <recommendedName>
        <fullName evidence="9">Protein translocase subunit SecE</fullName>
    </recommendedName>
</protein>
<dbReference type="Gene3D" id="1.20.5.1030">
    <property type="entry name" value="Preprotein translocase secy subunit"/>
    <property type="match status" value="1"/>
</dbReference>
<name>A0ABR7QZE1_9GAMM</name>
<comment type="subcellular location">
    <subcellularLocation>
        <location evidence="1">Membrane</location>
    </subcellularLocation>
</comment>
<feature type="transmembrane region" description="Helical" evidence="9">
    <location>
        <begin position="50"/>
        <end position="68"/>
    </location>
</feature>
<comment type="caution">
    <text evidence="10">The sequence shown here is derived from an EMBL/GenBank/DDBJ whole genome shotgun (WGS) entry which is preliminary data.</text>
</comment>
<keyword evidence="7 9" id="KW-0811">Translocation</keyword>
<dbReference type="Proteomes" id="UP000651208">
    <property type="component" value="Unassembled WGS sequence"/>
</dbReference>
<reference evidence="10 11" key="1">
    <citation type="submission" date="2020-06" db="EMBL/GenBank/DDBJ databases">
        <title>Frischella cerana isolated from Apis cerana gut homogenate.</title>
        <authorList>
            <person name="Wolter L.A."/>
            <person name="Suenami S."/>
            <person name="Miyazaki R."/>
        </authorList>
    </citation>
    <scope>NUCLEOTIDE SEQUENCE [LARGE SCALE GENOMIC DNA]</scope>
    <source>
        <strain evidence="10 11">Ac13</strain>
    </source>
</reference>
<dbReference type="Pfam" id="PF00584">
    <property type="entry name" value="SecE"/>
    <property type="match status" value="1"/>
</dbReference>
<keyword evidence="11" id="KW-1185">Reference proteome</keyword>
<comment type="subunit">
    <text evidence="9">Component of the Sec protein translocase complex. Heterotrimer consisting of SecY, SecE and SecG subunits. The heterotrimers can form oligomers, although 1 heterotrimer is thought to be able to translocate proteins. Interacts with the ribosome. Interacts with SecDF, and other proteins may be involved. Interacts with SecA.</text>
</comment>
<dbReference type="InterPro" id="IPR038379">
    <property type="entry name" value="SecE_sf"/>
</dbReference>
<dbReference type="NCBIfam" id="TIGR00964">
    <property type="entry name" value="secE_bact"/>
    <property type="match status" value="1"/>
</dbReference>
<dbReference type="PANTHER" id="PTHR33910">
    <property type="entry name" value="PROTEIN TRANSLOCASE SUBUNIT SECE"/>
    <property type="match status" value="1"/>
</dbReference>
<evidence type="ECO:0000256" key="1">
    <source>
        <dbReference type="ARBA" id="ARBA00004370"/>
    </source>
</evidence>
<dbReference type="PANTHER" id="PTHR33910:SF1">
    <property type="entry name" value="PROTEIN TRANSLOCASE SUBUNIT SECE"/>
    <property type="match status" value="1"/>
</dbReference>
<organism evidence="10 11">
    <name type="scientific">Frischella japonica</name>
    <dbReference type="NCBI Taxonomy" id="2741544"/>
    <lineage>
        <taxon>Bacteria</taxon>
        <taxon>Pseudomonadati</taxon>
        <taxon>Pseudomonadota</taxon>
        <taxon>Gammaproteobacteria</taxon>
        <taxon>Orbales</taxon>
        <taxon>Orbaceae</taxon>
        <taxon>Frischella</taxon>
    </lineage>
</organism>
<dbReference type="PRINTS" id="PR01650">
    <property type="entry name" value="SECETRNLCASE"/>
</dbReference>
<dbReference type="PROSITE" id="PS01067">
    <property type="entry name" value="SECE_SEC61G"/>
    <property type="match status" value="1"/>
</dbReference>
<comment type="caution">
    <text evidence="9">Lacks conserved residue(s) required for the propagation of feature annotation.</text>
</comment>
<dbReference type="InterPro" id="IPR005807">
    <property type="entry name" value="SecE_bac"/>
</dbReference>
<comment type="function">
    <text evidence="9">Essential subunit of the Sec protein translocation channel SecYEG. Clamps together the 2 halves of SecY. May contact the channel plug during translocation.</text>
</comment>
<feature type="transmembrane region" description="Helical" evidence="9">
    <location>
        <begin position="21"/>
        <end position="38"/>
    </location>
</feature>
<keyword evidence="3 9" id="KW-1003">Cell membrane</keyword>
<keyword evidence="5 9" id="KW-0653">Protein transport</keyword>
<dbReference type="InterPro" id="IPR001901">
    <property type="entry name" value="Translocase_SecE/Sec61-g"/>
</dbReference>
<dbReference type="RefSeq" id="WP_187756026.1">
    <property type="nucleotide sequence ID" value="NZ_JABURY010000019.1"/>
</dbReference>
<dbReference type="EMBL" id="JABURY010000019">
    <property type="protein sequence ID" value="MBC9131582.1"/>
    <property type="molecule type" value="Genomic_DNA"/>
</dbReference>
<keyword evidence="4 9" id="KW-0812">Transmembrane</keyword>
<evidence type="ECO:0000256" key="9">
    <source>
        <dbReference type="HAMAP-Rule" id="MF_00422"/>
    </source>
</evidence>
<accession>A0ABR7QZE1</accession>
<keyword evidence="8 9" id="KW-0472">Membrane</keyword>
<gene>
    <name evidence="9 10" type="primary">secE</name>
    <name evidence="10" type="ORF">FcAc13_09710</name>
</gene>
<sequence length="135" mass="15067">MRTSTNSENQEAKGSLDKVKWIFFILLVAFIVWGNFYFSEPNAIYEPNTVVRLVGVIAISALALFIVLTTTKGKIFINFAKESRIELRKVVWPTRKETTQTTVLVAVITIVVGLCLWGLDAMFSWGVSGLTVLGH</sequence>
<evidence type="ECO:0000256" key="2">
    <source>
        <dbReference type="ARBA" id="ARBA00022448"/>
    </source>
</evidence>